<dbReference type="SUPFAM" id="SSF46785">
    <property type="entry name" value="Winged helix' DNA-binding domain"/>
    <property type="match status" value="1"/>
</dbReference>
<dbReference type="Pfam" id="PF01638">
    <property type="entry name" value="HxlR"/>
    <property type="match status" value="1"/>
</dbReference>
<dbReference type="RefSeq" id="WP_090072886.1">
    <property type="nucleotide sequence ID" value="NZ_FOVR01000006.1"/>
</dbReference>
<dbReference type="InterPro" id="IPR036388">
    <property type="entry name" value="WH-like_DNA-bd_sf"/>
</dbReference>
<dbReference type="STRING" id="655353.SAMN04488056_10695"/>
<sequence>MKLGNMSVPGDCGSISPILARIGDKWSTLIILVLSEGPKRYSVLRREIESISQRMLTLTLRALERDGLILRTVHADKNPPQVEYELTDLGKTLIDPLYALCLWASQNCDAIEENRKKHEAEQADA</sequence>
<evidence type="ECO:0000313" key="5">
    <source>
        <dbReference type="EMBL" id="SFO44659.1"/>
    </source>
</evidence>
<evidence type="ECO:0000313" key="6">
    <source>
        <dbReference type="Proteomes" id="UP000199236"/>
    </source>
</evidence>
<dbReference type="Gene3D" id="1.10.10.10">
    <property type="entry name" value="Winged helix-like DNA-binding domain superfamily/Winged helix DNA-binding domain"/>
    <property type="match status" value="1"/>
</dbReference>
<dbReference type="PANTHER" id="PTHR33204">
    <property type="entry name" value="TRANSCRIPTIONAL REGULATOR, MARR FAMILY"/>
    <property type="match status" value="1"/>
</dbReference>
<reference evidence="5 6" key="1">
    <citation type="submission" date="2016-10" db="EMBL/GenBank/DDBJ databases">
        <authorList>
            <person name="de Groot N.N."/>
        </authorList>
    </citation>
    <scope>NUCLEOTIDE SEQUENCE [LARGE SCALE GENOMIC DNA]</scope>
    <source>
        <strain evidence="5 6">CGMCC 1.9157</strain>
    </source>
</reference>
<keyword evidence="3" id="KW-0804">Transcription</keyword>
<dbReference type="PROSITE" id="PS51118">
    <property type="entry name" value="HTH_HXLR"/>
    <property type="match status" value="1"/>
</dbReference>
<evidence type="ECO:0000259" key="4">
    <source>
        <dbReference type="PROSITE" id="PS51118"/>
    </source>
</evidence>
<dbReference type="InterPro" id="IPR002577">
    <property type="entry name" value="HTH_HxlR"/>
</dbReference>
<dbReference type="EMBL" id="FOVR01000006">
    <property type="protein sequence ID" value="SFO44659.1"/>
    <property type="molecule type" value="Genomic_DNA"/>
</dbReference>
<dbReference type="InterPro" id="IPR036390">
    <property type="entry name" value="WH_DNA-bd_sf"/>
</dbReference>
<evidence type="ECO:0000256" key="1">
    <source>
        <dbReference type="ARBA" id="ARBA00023015"/>
    </source>
</evidence>
<proteinExistence type="predicted"/>
<feature type="domain" description="HTH hxlR-type" evidence="4">
    <location>
        <begin position="12"/>
        <end position="112"/>
    </location>
</feature>
<gene>
    <name evidence="5" type="ORF">SAMN04488056_10695</name>
</gene>
<dbReference type="AlphaFoldDB" id="A0A1I5H903"/>
<keyword evidence="6" id="KW-1185">Reference proteome</keyword>
<evidence type="ECO:0000256" key="3">
    <source>
        <dbReference type="ARBA" id="ARBA00023163"/>
    </source>
</evidence>
<dbReference type="PANTHER" id="PTHR33204:SF39">
    <property type="entry name" value="TRANSCRIPTIONAL REGULATORY PROTEIN"/>
    <property type="match status" value="1"/>
</dbReference>
<name>A0A1I5H903_9HYPH</name>
<dbReference type="OrthoDB" id="9800350at2"/>
<organism evidence="5 6">
    <name type="scientific">Cohaesibacter marisflavi</name>
    <dbReference type="NCBI Taxonomy" id="655353"/>
    <lineage>
        <taxon>Bacteria</taxon>
        <taxon>Pseudomonadati</taxon>
        <taxon>Pseudomonadota</taxon>
        <taxon>Alphaproteobacteria</taxon>
        <taxon>Hyphomicrobiales</taxon>
        <taxon>Cohaesibacteraceae</taxon>
    </lineage>
</organism>
<dbReference type="GO" id="GO:0003677">
    <property type="term" value="F:DNA binding"/>
    <property type="evidence" value="ECO:0007669"/>
    <property type="project" value="UniProtKB-KW"/>
</dbReference>
<protein>
    <submittedName>
        <fullName evidence="5">Transcriptional regulator, HxlR family</fullName>
    </submittedName>
</protein>
<keyword evidence="1" id="KW-0805">Transcription regulation</keyword>
<dbReference type="Proteomes" id="UP000199236">
    <property type="component" value="Unassembled WGS sequence"/>
</dbReference>
<evidence type="ECO:0000256" key="2">
    <source>
        <dbReference type="ARBA" id="ARBA00023125"/>
    </source>
</evidence>
<keyword evidence="2" id="KW-0238">DNA-binding</keyword>
<accession>A0A1I5H903</accession>